<dbReference type="AlphaFoldDB" id="A0A7D9GYF8"/>
<proteinExistence type="inferred from homology"/>
<dbReference type="Pfam" id="PF04190">
    <property type="entry name" value="GET4"/>
    <property type="match status" value="1"/>
</dbReference>
<comment type="similarity">
    <text evidence="1">Belongs to the GET4 family.</text>
</comment>
<name>A0A7D9GYF8_DEKBR</name>
<dbReference type="GO" id="GO:0072380">
    <property type="term" value="C:TRC complex"/>
    <property type="evidence" value="ECO:0007669"/>
    <property type="project" value="TreeGrafter"/>
</dbReference>
<dbReference type="PANTHER" id="PTHR12875">
    <property type="entry name" value="GOLGI TO ER TRAFFIC PROTEIN 4 HOMOLOG"/>
    <property type="match status" value="1"/>
</dbReference>
<dbReference type="GO" id="GO:0045048">
    <property type="term" value="P:protein insertion into ER membrane"/>
    <property type="evidence" value="ECO:0007669"/>
    <property type="project" value="InterPro"/>
</dbReference>
<evidence type="ECO:0000313" key="2">
    <source>
        <dbReference type="EMBL" id="VUG17301.1"/>
    </source>
</evidence>
<keyword evidence="3" id="KW-1185">Reference proteome</keyword>
<gene>
    <name evidence="2" type="ORF">DEBR0S2_03576G</name>
</gene>
<protein>
    <submittedName>
        <fullName evidence="2">DEBR0S2_03576g1_1</fullName>
    </submittedName>
</protein>
<evidence type="ECO:0000256" key="1">
    <source>
        <dbReference type="ARBA" id="ARBA00005351"/>
    </source>
</evidence>
<accession>A0A7D9GYF8</accession>
<dbReference type="PANTHER" id="PTHR12875:SF0">
    <property type="entry name" value="GOLGI TO ER TRAFFIC PROTEIN 4 HOMOLOG"/>
    <property type="match status" value="1"/>
</dbReference>
<organism evidence="2 3">
    <name type="scientific">Dekkera bruxellensis</name>
    <name type="common">Brettanomyces custersii</name>
    <dbReference type="NCBI Taxonomy" id="5007"/>
    <lineage>
        <taxon>Eukaryota</taxon>
        <taxon>Fungi</taxon>
        <taxon>Dikarya</taxon>
        <taxon>Ascomycota</taxon>
        <taxon>Saccharomycotina</taxon>
        <taxon>Pichiomycetes</taxon>
        <taxon>Pichiales</taxon>
        <taxon>Pichiaceae</taxon>
        <taxon>Brettanomyces</taxon>
    </lineage>
</organism>
<reference evidence="2 3" key="1">
    <citation type="submission" date="2019-07" db="EMBL/GenBank/DDBJ databases">
        <authorList>
            <person name="Friedrich A."/>
            <person name="Schacherer J."/>
        </authorList>
    </citation>
    <scope>NUCLEOTIDE SEQUENCE [LARGE SCALE GENOMIC DNA]</scope>
</reference>
<dbReference type="Proteomes" id="UP000478008">
    <property type="component" value="Unassembled WGS sequence"/>
</dbReference>
<dbReference type="Gene3D" id="1.25.40.10">
    <property type="entry name" value="Tetratricopeptide repeat domain"/>
    <property type="match status" value="1"/>
</dbReference>
<sequence length="334" mass="38028">MPKNSSVQLRLKKSLARFKSRIEDGSYYEAQQTIRAITNRYVYAKNYDAATELLYQSSMILTEYKKYDEASDLFLYLLEVFTMEGKQGQEFERDDLIKIEDFLNALPDSDSNISNLANETFKFACKQCQNEVGFPRLNKLVGEKLYYSGDAKTIEQSQKFLVFSDDLSDVKLLAALYYDTYKNAGNLNNFGTYLAQIATPYLAVRHASFAKEGLTILIKKLAVDIAKNVEFTPVNEWSILEPHTGNNSEELDNNCKLVNFLQLLVETCEHGSSGNSENFKGLFTRYRPILLQFEGIIYTINAIGQLYFNVTVEQKQNDFLRSMMGNLLGGTPAN</sequence>
<evidence type="ECO:0000313" key="3">
    <source>
        <dbReference type="Proteomes" id="UP000478008"/>
    </source>
</evidence>
<dbReference type="InterPro" id="IPR007317">
    <property type="entry name" value="GET4"/>
</dbReference>
<dbReference type="EMBL" id="CABFWN010000002">
    <property type="protein sequence ID" value="VUG17301.1"/>
    <property type="molecule type" value="Genomic_DNA"/>
</dbReference>
<dbReference type="InterPro" id="IPR011990">
    <property type="entry name" value="TPR-like_helical_dom_sf"/>
</dbReference>